<dbReference type="GO" id="GO:0051306">
    <property type="term" value="P:mitotic sister chromatid separation"/>
    <property type="evidence" value="ECO:0007669"/>
    <property type="project" value="TreeGrafter"/>
</dbReference>
<evidence type="ECO:0000256" key="2">
    <source>
        <dbReference type="ARBA" id="ARBA00023067"/>
    </source>
</evidence>
<protein>
    <recommendedName>
        <fullName evidence="1">Condensin-2 complex subunit H2</fullName>
    </recommendedName>
    <alternativeName>
        <fullName evidence="3">Non-SMC condensin II complex subunit H2</fullName>
    </alternativeName>
</protein>
<organism evidence="5 6">
    <name type="scientific">Oryzias sinensis</name>
    <name type="common">Chinese medaka</name>
    <dbReference type="NCBI Taxonomy" id="183150"/>
    <lineage>
        <taxon>Eukaryota</taxon>
        <taxon>Metazoa</taxon>
        <taxon>Chordata</taxon>
        <taxon>Craniata</taxon>
        <taxon>Vertebrata</taxon>
        <taxon>Euteleostomi</taxon>
        <taxon>Actinopterygii</taxon>
        <taxon>Neopterygii</taxon>
        <taxon>Teleostei</taxon>
        <taxon>Neoteleostei</taxon>
        <taxon>Acanthomorphata</taxon>
        <taxon>Ovalentaria</taxon>
        <taxon>Atherinomorphae</taxon>
        <taxon>Beloniformes</taxon>
        <taxon>Adrianichthyidae</taxon>
        <taxon>Oryziinae</taxon>
        <taxon>Oryzias</taxon>
    </lineage>
</organism>
<dbReference type="GO" id="GO:0005634">
    <property type="term" value="C:nucleus"/>
    <property type="evidence" value="ECO:0007669"/>
    <property type="project" value="TreeGrafter"/>
</dbReference>
<reference evidence="5" key="1">
    <citation type="submission" date="2025-08" db="UniProtKB">
        <authorList>
            <consortium name="Ensembl"/>
        </authorList>
    </citation>
    <scope>IDENTIFICATION</scope>
</reference>
<name>A0A8C7XS22_9TELE</name>
<evidence type="ECO:0000256" key="3">
    <source>
        <dbReference type="ARBA" id="ARBA00030479"/>
    </source>
</evidence>
<proteinExistence type="predicted"/>
<keyword evidence="6" id="KW-1185">Reference proteome</keyword>
<dbReference type="GO" id="GO:0003682">
    <property type="term" value="F:chromatin binding"/>
    <property type="evidence" value="ECO:0007669"/>
    <property type="project" value="TreeGrafter"/>
</dbReference>
<dbReference type="PANTHER" id="PTHR14324">
    <property type="entry name" value="CONDENSIN-2 COMPLEX SUBUNIT H2"/>
    <property type="match status" value="1"/>
</dbReference>
<keyword evidence="2" id="KW-0226">DNA condensation</keyword>
<dbReference type="Ensembl" id="ENSOSIT00000017650.1">
    <property type="protein sequence ID" value="ENSOSIP00000016693.1"/>
    <property type="gene ID" value="ENSOSIG00000009180.1"/>
</dbReference>
<dbReference type="InterPro" id="IPR031739">
    <property type="entry name" value="Ncaph2"/>
</dbReference>
<dbReference type="GeneTree" id="ENSGT01020000230616"/>
<sequence>MESTESRFAHLLQPIRELTKNWDVDVASQLNDYLDEFCLSSFAAMLSGASLFFCPCPPMST</sequence>
<dbReference type="PANTHER" id="PTHR14324:SF3">
    <property type="entry name" value="CONDENSIN-2 COMPLEX SUBUNIT H2"/>
    <property type="match status" value="1"/>
</dbReference>
<evidence type="ECO:0000259" key="4">
    <source>
        <dbReference type="Pfam" id="PF06278"/>
    </source>
</evidence>
<dbReference type="GO" id="GO:0010032">
    <property type="term" value="P:meiotic chromosome condensation"/>
    <property type="evidence" value="ECO:0007669"/>
    <property type="project" value="TreeGrafter"/>
</dbReference>
<reference evidence="5" key="2">
    <citation type="submission" date="2025-09" db="UniProtKB">
        <authorList>
            <consortium name="Ensembl"/>
        </authorList>
    </citation>
    <scope>IDENTIFICATION</scope>
</reference>
<evidence type="ECO:0000313" key="6">
    <source>
        <dbReference type="Proteomes" id="UP000694383"/>
    </source>
</evidence>
<dbReference type="GO" id="GO:0000796">
    <property type="term" value="C:condensin complex"/>
    <property type="evidence" value="ECO:0007669"/>
    <property type="project" value="TreeGrafter"/>
</dbReference>
<dbReference type="InterPro" id="IPR009378">
    <property type="entry name" value="H2_N"/>
</dbReference>
<dbReference type="AlphaFoldDB" id="A0A8C7XS22"/>
<feature type="domain" description="Condensin II complex subunit H2 N-terminal" evidence="4">
    <location>
        <begin position="6"/>
        <end position="43"/>
    </location>
</feature>
<dbReference type="Proteomes" id="UP000694383">
    <property type="component" value="Unplaced"/>
</dbReference>
<dbReference type="Pfam" id="PF06278">
    <property type="entry name" value="CNDH2_N"/>
    <property type="match status" value="1"/>
</dbReference>
<accession>A0A8C7XS22</accession>
<evidence type="ECO:0000313" key="5">
    <source>
        <dbReference type="Ensembl" id="ENSOSIP00000016693.1"/>
    </source>
</evidence>
<evidence type="ECO:0000256" key="1">
    <source>
        <dbReference type="ARBA" id="ARBA00016903"/>
    </source>
</evidence>